<organism evidence="3 4">
    <name type="scientific">Macrophomina phaseolina (strain MS6)</name>
    <name type="common">Charcoal rot fungus</name>
    <dbReference type="NCBI Taxonomy" id="1126212"/>
    <lineage>
        <taxon>Eukaryota</taxon>
        <taxon>Fungi</taxon>
        <taxon>Dikarya</taxon>
        <taxon>Ascomycota</taxon>
        <taxon>Pezizomycotina</taxon>
        <taxon>Dothideomycetes</taxon>
        <taxon>Dothideomycetes incertae sedis</taxon>
        <taxon>Botryosphaeriales</taxon>
        <taxon>Botryosphaeriaceae</taxon>
        <taxon>Macrophomina</taxon>
    </lineage>
</organism>
<keyword evidence="2" id="KW-0472">Membrane</keyword>
<keyword evidence="2" id="KW-0812">Transmembrane</keyword>
<reference evidence="3 4" key="1">
    <citation type="journal article" date="2012" name="BMC Genomics">
        <title>Tools to kill: Genome of one of the most destructive plant pathogenic fungi Macrophomina phaseolina.</title>
        <authorList>
            <person name="Islam M.S."/>
            <person name="Haque M.S."/>
            <person name="Islam M.M."/>
            <person name="Emdad E.M."/>
            <person name="Halim A."/>
            <person name="Hossen Q.M.M."/>
            <person name="Hossain M.Z."/>
            <person name="Ahmed B."/>
            <person name="Rahim S."/>
            <person name="Rahman M.S."/>
            <person name="Alam M.M."/>
            <person name="Hou S."/>
            <person name="Wan X."/>
            <person name="Saito J.A."/>
            <person name="Alam M."/>
        </authorList>
    </citation>
    <scope>NUCLEOTIDE SEQUENCE [LARGE SCALE GENOMIC DNA]</scope>
    <source>
        <strain evidence="3 4">MS6</strain>
    </source>
</reference>
<evidence type="ECO:0000313" key="3">
    <source>
        <dbReference type="EMBL" id="EKG10455.1"/>
    </source>
</evidence>
<evidence type="ECO:0000256" key="1">
    <source>
        <dbReference type="SAM" id="MobiDB-lite"/>
    </source>
</evidence>
<accession>K2S159</accession>
<comment type="caution">
    <text evidence="3">The sequence shown here is derived from an EMBL/GenBank/DDBJ whole genome shotgun (WGS) entry which is preliminary data.</text>
</comment>
<dbReference type="InParanoid" id="K2S159"/>
<protein>
    <submittedName>
        <fullName evidence="3">Uncharacterized protein</fullName>
    </submittedName>
</protein>
<dbReference type="EMBL" id="AHHD01000517">
    <property type="protein sequence ID" value="EKG10455.1"/>
    <property type="molecule type" value="Genomic_DNA"/>
</dbReference>
<feature type="transmembrane region" description="Helical" evidence="2">
    <location>
        <begin position="25"/>
        <end position="46"/>
    </location>
</feature>
<dbReference type="HOGENOM" id="CLU_2794427_0_0_1"/>
<dbReference type="Proteomes" id="UP000007129">
    <property type="component" value="Unassembled WGS sequence"/>
</dbReference>
<proteinExistence type="predicted"/>
<name>K2S159_MACPH</name>
<feature type="region of interest" description="Disordered" evidence="1">
    <location>
        <begin position="1"/>
        <end position="20"/>
    </location>
</feature>
<dbReference type="AlphaFoldDB" id="K2S159"/>
<evidence type="ECO:0000313" key="4">
    <source>
        <dbReference type="Proteomes" id="UP000007129"/>
    </source>
</evidence>
<dbReference type="VEuPathDB" id="FungiDB:MPH_12313"/>
<sequence>MAQNISGLQQSSQSSKPTPSWTNEATIALVALLLMAIIPCATCAIHHGPHYWSQRRTIFRRSSSKLYI</sequence>
<gene>
    <name evidence="3" type="ORF">MPH_12313</name>
</gene>
<evidence type="ECO:0000256" key="2">
    <source>
        <dbReference type="SAM" id="Phobius"/>
    </source>
</evidence>
<keyword evidence="2" id="KW-1133">Transmembrane helix</keyword>